<accession>A0A9Q1J2A4</accession>
<evidence type="ECO:0000256" key="1">
    <source>
        <dbReference type="SAM" id="MobiDB-lite"/>
    </source>
</evidence>
<dbReference type="GO" id="GO:0005634">
    <property type="term" value="C:nucleus"/>
    <property type="evidence" value="ECO:0007669"/>
    <property type="project" value="TreeGrafter"/>
</dbReference>
<dbReference type="InterPro" id="IPR044926">
    <property type="entry name" value="RGS_subdomain_2"/>
</dbReference>
<protein>
    <recommendedName>
        <fullName evidence="2">Axin-1/2 tankyrase-binding domain-containing protein</fullName>
    </recommendedName>
</protein>
<dbReference type="GO" id="GO:0060090">
    <property type="term" value="F:molecular adaptor activity"/>
    <property type="evidence" value="ECO:0007669"/>
    <property type="project" value="TreeGrafter"/>
</dbReference>
<dbReference type="GO" id="GO:0030877">
    <property type="term" value="C:beta-catenin destruction complex"/>
    <property type="evidence" value="ECO:0007669"/>
    <property type="project" value="TreeGrafter"/>
</dbReference>
<evidence type="ECO:0000259" key="2">
    <source>
        <dbReference type="Pfam" id="PF16646"/>
    </source>
</evidence>
<organism evidence="3 4">
    <name type="scientific">Synaphobranchus kaupii</name>
    <name type="common">Kaup's arrowtooth eel</name>
    <dbReference type="NCBI Taxonomy" id="118154"/>
    <lineage>
        <taxon>Eukaryota</taxon>
        <taxon>Metazoa</taxon>
        <taxon>Chordata</taxon>
        <taxon>Craniata</taxon>
        <taxon>Vertebrata</taxon>
        <taxon>Euteleostomi</taxon>
        <taxon>Actinopterygii</taxon>
        <taxon>Neopterygii</taxon>
        <taxon>Teleostei</taxon>
        <taxon>Anguilliformes</taxon>
        <taxon>Synaphobranchidae</taxon>
        <taxon>Synaphobranchus</taxon>
    </lineage>
</organism>
<feature type="region of interest" description="Disordered" evidence="1">
    <location>
        <begin position="1"/>
        <end position="55"/>
    </location>
</feature>
<feature type="domain" description="Axin-1/2 tankyrase-binding" evidence="2">
    <location>
        <begin position="5"/>
        <end position="48"/>
    </location>
</feature>
<dbReference type="GO" id="GO:0070602">
    <property type="term" value="P:regulation of centromeric sister chromatid cohesion"/>
    <property type="evidence" value="ECO:0007669"/>
    <property type="project" value="TreeGrafter"/>
</dbReference>
<dbReference type="GO" id="GO:0070411">
    <property type="term" value="F:I-SMAD binding"/>
    <property type="evidence" value="ECO:0007669"/>
    <property type="project" value="TreeGrafter"/>
</dbReference>
<dbReference type="GO" id="GO:0031625">
    <property type="term" value="F:ubiquitin protein ligase binding"/>
    <property type="evidence" value="ECO:0007669"/>
    <property type="project" value="TreeGrafter"/>
</dbReference>
<dbReference type="PANTHER" id="PTHR46102:SF1">
    <property type="entry name" value="AXIN-2"/>
    <property type="match status" value="1"/>
</dbReference>
<reference evidence="3" key="1">
    <citation type="journal article" date="2023" name="Science">
        <title>Genome structures resolve the early diversification of teleost fishes.</title>
        <authorList>
            <person name="Parey E."/>
            <person name="Louis A."/>
            <person name="Montfort J."/>
            <person name="Bouchez O."/>
            <person name="Roques C."/>
            <person name="Iampietro C."/>
            <person name="Lluch J."/>
            <person name="Castinel A."/>
            <person name="Donnadieu C."/>
            <person name="Desvignes T."/>
            <person name="Floi Bucao C."/>
            <person name="Jouanno E."/>
            <person name="Wen M."/>
            <person name="Mejri S."/>
            <person name="Dirks R."/>
            <person name="Jansen H."/>
            <person name="Henkel C."/>
            <person name="Chen W.J."/>
            <person name="Zahm M."/>
            <person name="Cabau C."/>
            <person name="Klopp C."/>
            <person name="Thompson A.W."/>
            <person name="Robinson-Rechavi M."/>
            <person name="Braasch I."/>
            <person name="Lecointre G."/>
            <person name="Bobe J."/>
            <person name="Postlethwait J.H."/>
            <person name="Berthelot C."/>
            <person name="Roest Crollius H."/>
            <person name="Guiguen Y."/>
        </authorList>
    </citation>
    <scope>NUCLEOTIDE SEQUENCE</scope>
    <source>
        <strain evidence="3">WJC10195</strain>
    </source>
</reference>
<evidence type="ECO:0000313" key="4">
    <source>
        <dbReference type="Proteomes" id="UP001152622"/>
    </source>
</evidence>
<dbReference type="EMBL" id="JAINUF010000004">
    <property type="protein sequence ID" value="KAJ8363531.1"/>
    <property type="molecule type" value="Genomic_DNA"/>
</dbReference>
<evidence type="ECO:0000313" key="3">
    <source>
        <dbReference type="EMBL" id="KAJ8363531.1"/>
    </source>
</evidence>
<dbReference type="GO" id="GO:0090090">
    <property type="term" value="P:negative regulation of canonical Wnt signaling pathway"/>
    <property type="evidence" value="ECO:0007669"/>
    <property type="project" value="InterPro"/>
</dbReference>
<gene>
    <name evidence="3" type="ORF">SKAU_G00123620</name>
</gene>
<comment type="caution">
    <text evidence="3">The sequence shown here is derived from an EMBL/GenBank/DDBJ whole genome shotgun (WGS) entry which is preliminary data.</text>
</comment>
<proteinExistence type="predicted"/>
<keyword evidence="4" id="KW-1185">Reference proteome</keyword>
<dbReference type="GO" id="GO:0005886">
    <property type="term" value="C:plasma membrane"/>
    <property type="evidence" value="ECO:0007669"/>
    <property type="project" value="TreeGrafter"/>
</dbReference>
<dbReference type="Pfam" id="PF16646">
    <property type="entry name" value="AXIN1_TNKS_BD"/>
    <property type="match status" value="1"/>
</dbReference>
<dbReference type="PANTHER" id="PTHR46102">
    <property type="entry name" value="AXIN"/>
    <property type="match status" value="1"/>
</dbReference>
<dbReference type="OrthoDB" id="10534361at2759"/>
<dbReference type="Proteomes" id="UP001152622">
    <property type="component" value="Chromosome 4"/>
</dbReference>
<dbReference type="GO" id="GO:0008013">
    <property type="term" value="F:beta-catenin binding"/>
    <property type="evidence" value="ECO:0007669"/>
    <property type="project" value="TreeGrafter"/>
</dbReference>
<dbReference type="InterPro" id="IPR032101">
    <property type="entry name" value="Axin_TNKS-bd"/>
</dbReference>
<dbReference type="GO" id="GO:0019901">
    <property type="term" value="F:protein kinase binding"/>
    <property type="evidence" value="ECO:0007669"/>
    <property type="project" value="TreeGrafter"/>
</dbReference>
<dbReference type="AlphaFoldDB" id="A0A9Q1J2A4"/>
<dbReference type="GO" id="GO:0048468">
    <property type="term" value="P:cell development"/>
    <property type="evidence" value="ECO:0007669"/>
    <property type="project" value="TreeGrafter"/>
</dbReference>
<dbReference type="Gene3D" id="1.10.167.10">
    <property type="entry name" value="Regulator of G-protein Signalling 4, domain 2"/>
    <property type="match status" value="1"/>
</dbReference>
<dbReference type="GO" id="GO:0032436">
    <property type="term" value="P:positive regulation of proteasomal ubiquitin-dependent protein catabolic process"/>
    <property type="evidence" value="ECO:0007669"/>
    <property type="project" value="TreeGrafter"/>
</dbReference>
<name>A0A9Q1J2A4_SYNKA</name>
<sequence length="136" mass="15311">MSRALSDHISSSFREDAPRPPVPGEEGEAPCHNPSKFAMMRTPQNKTKIDRRGSSWFHTEEKRGWTRGTRGKRFAGLAACSVDQVFAFPSGGPRRQMDLKDTKTLRVAKAIYKRYIENNSIVAKQLKPATKNLHKG</sequence>
<dbReference type="InterPro" id="IPR043581">
    <property type="entry name" value="Axin-like"/>
</dbReference>